<proteinExistence type="predicted"/>
<feature type="region of interest" description="Disordered" evidence="6">
    <location>
        <begin position="203"/>
        <end position="382"/>
    </location>
</feature>
<gene>
    <name evidence="8" type="ORF">STAS_02038</name>
</gene>
<protein>
    <recommendedName>
        <fullName evidence="2 5">peptidylprolyl isomerase</fullName>
        <ecNumber evidence="2 5">5.2.1.8</ecNumber>
    </recommendedName>
</protein>
<evidence type="ECO:0000256" key="6">
    <source>
        <dbReference type="SAM" id="MobiDB-lite"/>
    </source>
</evidence>
<dbReference type="Pfam" id="PF17800">
    <property type="entry name" value="NPL"/>
    <property type="match status" value="1"/>
</dbReference>
<feature type="compositionally biased region" description="Basic and acidic residues" evidence="6">
    <location>
        <begin position="312"/>
        <end position="333"/>
    </location>
</feature>
<comment type="caution">
    <text evidence="8">The sequence shown here is derived from an EMBL/GenBank/DDBJ whole genome shotgun (WGS) entry which is preliminary data.</text>
</comment>
<keyword evidence="4 5" id="KW-0413">Isomerase</keyword>
<evidence type="ECO:0000256" key="3">
    <source>
        <dbReference type="ARBA" id="ARBA00023110"/>
    </source>
</evidence>
<reference evidence="9" key="1">
    <citation type="journal article" date="2019" name="Curr. Biol.">
        <title>Genome Sequence of Striga asiatica Provides Insight into the Evolution of Plant Parasitism.</title>
        <authorList>
            <person name="Yoshida S."/>
            <person name="Kim S."/>
            <person name="Wafula E.K."/>
            <person name="Tanskanen J."/>
            <person name="Kim Y.M."/>
            <person name="Honaas L."/>
            <person name="Yang Z."/>
            <person name="Spallek T."/>
            <person name="Conn C.E."/>
            <person name="Ichihashi Y."/>
            <person name="Cheong K."/>
            <person name="Cui S."/>
            <person name="Der J.P."/>
            <person name="Gundlach H."/>
            <person name="Jiao Y."/>
            <person name="Hori C."/>
            <person name="Ishida J.K."/>
            <person name="Kasahara H."/>
            <person name="Kiba T."/>
            <person name="Kim M.S."/>
            <person name="Koo N."/>
            <person name="Laohavisit A."/>
            <person name="Lee Y.H."/>
            <person name="Lumba S."/>
            <person name="McCourt P."/>
            <person name="Mortimer J.C."/>
            <person name="Mutuku J.M."/>
            <person name="Nomura T."/>
            <person name="Sasaki-Sekimoto Y."/>
            <person name="Seto Y."/>
            <person name="Wang Y."/>
            <person name="Wakatake T."/>
            <person name="Sakakibara H."/>
            <person name="Demura T."/>
            <person name="Yamaguchi S."/>
            <person name="Yoneyama K."/>
            <person name="Manabe R.I."/>
            <person name="Nelson D.C."/>
            <person name="Schulman A.H."/>
            <person name="Timko M.P."/>
            <person name="dePamphilis C.W."/>
            <person name="Choi D."/>
            <person name="Shirasu K."/>
        </authorList>
    </citation>
    <scope>NUCLEOTIDE SEQUENCE [LARGE SCALE GENOMIC DNA]</scope>
    <source>
        <strain evidence="9">cv. UVA1</strain>
    </source>
</reference>
<name>A0A5A7P0Z8_STRAF</name>
<dbReference type="AlphaFoldDB" id="A0A5A7P0Z8"/>
<evidence type="ECO:0000256" key="1">
    <source>
        <dbReference type="ARBA" id="ARBA00000971"/>
    </source>
</evidence>
<dbReference type="SUPFAM" id="SSF54534">
    <property type="entry name" value="FKBP-like"/>
    <property type="match status" value="1"/>
</dbReference>
<feature type="region of interest" description="Disordered" evidence="6">
    <location>
        <begin position="141"/>
        <end position="163"/>
    </location>
</feature>
<evidence type="ECO:0000313" key="9">
    <source>
        <dbReference type="Proteomes" id="UP000325081"/>
    </source>
</evidence>
<evidence type="ECO:0000256" key="5">
    <source>
        <dbReference type="PROSITE-ProRule" id="PRU00277"/>
    </source>
</evidence>
<comment type="catalytic activity">
    <reaction evidence="1 5">
        <text>[protein]-peptidylproline (omega=180) = [protein]-peptidylproline (omega=0)</text>
        <dbReference type="Rhea" id="RHEA:16237"/>
        <dbReference type="Rhea" id="RHEA-COMP:10747"/>
        <dbReference type="Rhea" id="RHEA-COMP:10748"/>
        <dbReference type="ChEBI" id="CHEBI:83833"/>
        <dbReference type="ChEBI" id="CHEBI:83834"/>
        <dbReference type="EC" id="5.2.1.8"/>
    </reaction>
</comment>
<evidence type="ECO:0000313" key="8">
    <source>
        <dbReference type="EMBL" id="GER26390.1"/>
    </source>
</evidence>
<evidence type="ECO:0000256" key="4">
    <source>
        <dbReference type="ARBA" id="ARBA00023235"/>
    </source>
</evidence>
<feature type="compositionally biased region" description="Polar residues" evidence="6">
    <location>
        <begin position="373"/>
        <end position="382"/>
    </location>
</feature>
<feature type="compositionally biased region" description="Basic residues" evidence="6">
    <location>
        <begin position="353"/>
        <end position="363"/>
    </location>
</feature>
<feature type="domain" description="PPIase FKBP-type" evidence="7">
    <location>
        <begin position="425"/>
        <end position="530"/>
    </location>
</feature>
<sequence>MAFWGIEVKPWKPVVHSTEKARGRLRVSQATLGIGGAKEKSIVQCNVGKRSPVLLCVLLPNLTESCHLDLEFEEADDVVFSVVGPRSVYLTGYYVSKSQPSNPHSDTESYGVDIEDSLTEKSSYGSEDDKYEDSFIDDDEIKFRSPSPVSSSKEMDEVKSRKGCGKRLRKKAQVVESDDEANTCESVDEDGCLLSVFMSKKDAKKNSTDAGYIDQATVQKAENLENGGVSSKKSEKNVDFEDEHGKPERGKTRRKRKDHPGTEKAFDVQGEGTNLEVGDCLLPPLDSVSEDCEKSKKRKKGHQLKGTFSDGPDVKCHNKHDRPAENGDQEQKVDNTVSTKSELLDNVNQPEKKIKKKKNKKTRFQGDSGLDLPSTTDDQNNTSMKIEEQTAHENEMRSPKRTLSNGLIIEELTKGPLDGKVAAPGKKVKIYYTAMLRENGNIIDSNVGKSAFKFRLGQIKGSVHMFHAFILHSGDEGIMEGWNLGIDGMHVGDKRRLVIPPPIGSGKHGAVENVPPDSWLVYDIELVGVRKR</sequence>
<dbReference type="InterPro" id="IPR041232">
    <property type="entry name" value="NPL"/>
</dbReference>
<dbReference type="Gene3D" id="3.10.50.40">
    <property type="match status" value="1"/>
</dbReference>
<evidence type="ECO:0000256" key="2">
    <source>
        <dbReference type="ARBA" id="ARBA00013194"/>
    </source>
</evidence>
<dbReference type="Pfam" id="PF00254">
    <property type="entry name" value="FKBP_C"/>
    <property type="match status" value="1"/>
</dbReference>
<keyword evidence="9" id="KW-1185">Reference proteome</keyword>
<keyword evidence="3 5" id="KW-0697">Rotamase</keyword>
<dbReference type="Gene3D" id="2.60.120.340">
    <property type="entry name" value="Nucleoplasmin core domain"/>
    <property type="match status" value="1"/>
</dbReference>
<dbReference type="EMBL" id="BKCP01001113">
    <property type="protein sequence ID" value="GER26390.1"/>
    <property type="molecule type" value="Genomic_DNA"/>
</dbReference>
<feature type="compositionally biased region" description="Polar residues" evidence="6">
    <location>
        <begin position="334"/>
        <end position="349"/>
    </location>
</feature>
<dbReference type="GO" id="GO:0003755">
    <property type="term" value="F:peptidyl-prolyl cis-trans isomerase activity"/>
    <property type="evidence" value="ECO:0007669"/>
    <property type="project" value="UniProtKB-KW"/>
</dbReference>
<dbReference type="InterPro" id="IPR001179">
    <property type="entry name" value="PPIase_FKBP_dom"/>
</dbReference>
<organism evidence="8 9">
    <name type="scientific">Striga asiatica</name>
    <name type="common">Asiatic witchweed</name>
    <name type="synonym">Buchnera asiatica</name>
    <dbReference type="NCBI Taxonomy" id="4170"/>
    <lineage>
        <taxon>Eukaryota</taxon>
        <taxon>Viridiplantae</taxon>
        <taxon>Streptophyta</taxon>
        <taxon>Embryophyta</taxon>
        <taxon>Tracheophyta</taxon>
        <taxon>Spermatophyta</taxon>
        <taxon>Magnoliopsida</taxon>
        <taxon>eudicotyledons</taxon>
        <taxon>Gunneridae</taxon>
        <taxon>Pentapetalae</taxon>
        <taxon>asterids</taxon>
        <taxon>lamiids</taxon>
        <taxon>Lamiales</taxon>
        <taxon>Orobanchaceae</taxon>
        <taxon>Buchnereae</taxon>
        <taxon>Striga</taxon>
    </lineage>
</organism>
<dbReference type="InterPro" id="IPR046357">
    <property type="entry name" value="PPIase_dom_sf"/>
</dbReference>
<dbReference type="Proteomes" id="UP000325081">
    <property type="component" value="Unassembled WGS sequence"/>
</dbReference>
<feature type="compositionally biased region" description="Basic and acidic residues" evidence="6">
    <location>
        <begin position="232"/>
        <end position="250"/>
    </location>
</feature>
<dbReference type="EC" id="5.2.1.8" evidence="2 5"/>
<dbReference type="PANTHER" id="PTHR43811">
    <property type="entry name" value="FKBP-TYPE PEPTIDYL-PROLYL CIS-TRANS ISOMERASE FKPA"/>
    <property type="match status" value="1"/>
</dbReference>
<evidence type="ECO:0000259" key="7">
    <source>
        <dbReference type="PROSITE" id="PS50059"/>
    </source>
</evidence>
<accession>A0A5A7P0Z8</accession>
<dbReference type="OrthoDB" id="913708at2759"/>
<dbReference type="PANTHER" id="PTHR43811:SF48">
    <property type="entry name" value="PEPTIDYL-PROLYL CIS-TRANS ISOMERASE FKBP43"/>
    <property type="match status" value="1"/>
</dbReference>
<dbReference type="PROSITE" id="PS50059">
    <property type="entry name" value="FKBP_PPIASE"/>
    <property type="match status" value="1"/>
</dbReference>